<reference evidence="1" key="1">
    <citation type="submission" date="2020-05" db="EMBL/GenBank/DDBJ databases">
        <authorList>
            <person name="Chiriac C."/>
            <person name="Salcher M."/>
            <person name="Ghai R."/>
            <person name="Kavagutti S V."/>
        </authorList>
    </citation>
    <scope>NUCLEOTIDE SEQUENCE</scope>
</reference>
<proteinExistence type="predicted"/>
<name>A0A6J7UFQ3_9ZZZZ</name>
<sequence>MQVVILASAHKHGIAPEDMLHAYRNAFQSSKVEDGWLLIGADSNGNLIEIGCVTRRNTLRIFHAMRLNPKNLR</sequence>
<evidence type="ECO:0000313" key="1">
    <source>
        <dbReference type="EMBL" id="CAB5064909.1"/>
    </source>
</evidence>
<protein>
    <submittedName>
        <fullName evidence="1">Unannotated protein</fullName>
    </submittedName>
</protein>
<dbReference type="EMBL" id="CAFBQV010000099">
    <property type="protein sequence ID" value="CAB5064909.1"/>
    <property type="molecule type" value="Genomic_DNA"/>
</dbReference>
<gene>
    <name evidence="1" type="ORF">UFOPK4345_00730</name>
</gene>
<accession>A0A6J7UFQ3</accession>
<dbReference type="AlphaFoldDB" id="A0A6J7UFQ3"/>
<organism evidence="1">
    <name type="scientific">freshwater metagenome</name>
    <dbReference type="NCBI Taxonomy" id="449393"/>
    <lineage>
        <taxon>unclassified sequences</taxon>
        <taxon>metagenomes</taxon>
        <taxon>ecological metagenomes</taxon>
    </lineage>
</organism>